<evidence type="ECO:0008006" key="4">
    <source>
        <dbReference type="Google" id="ProtNLM"/>
    </source>
</evidence>
<feature type="compositionally biased region" description="Polar residues" evidence="1">
    <location>
        <begin position="262"/>
        <end position="275"/>
    </location>
</feature>
<dbReference type="GO" id="GO:0006355">
    <property type="term" value="P:regulation of DNA-templated transcription"/>
    <property type="evidence" value="ECO:0007669"/>
    <property type="project" value="InterPro"/>
</dbReference>
<dbReference type="GO" id="GO:0007623">
    <property type="term" value="P:circadian rhythm"/>
    <property type="evidence" value="ECO:0007669"/>
    <property type="project" value="InterPro"/>
</dbReference>
<protein>
    <recommendedName>
        <fullName evidence="4">Protein LNK1-like</fullName>
    </recommendedName>
</protein>
<evidence type="ECO:0000313" key="3">
    <source>
        <dbReference type="Proteomes" id="UP001177003"/>
    </source>
</evidence>
<feature type="compositionally biased region" description="Polar residues" evidence="1">
    <location>
        <begin position="323"/>
        <end position="338"/>
    </location>
</feature>
<name>A0AA36EQ29_LACSI</name>
<keyword evidence="3" id="KW-1185">Reference proteome</keyword>
<reference evidence="2" key="1">
    <citation type="submission" date="2023-04" db="EMBL/GenBank/DDBJ databases">
        <authorList>
            <person name="Vijverberg K."/>
            <person name="Xiong W."/>
            <person name="Schranz E."/>
        </authorList>
    </citation>
    <scope>NUCLEOTIDE SEQUENCE</scope>
</reference>
<organism evidence="2 3">
    <name type="scientific">Lactuca saligna</name>
    <name type="common">Willowleaf lettuce</name>
    <dbReference type="NCBI Taxonomy" id="75948"/>
    <lineage>
        <taxon>Eukaryota</taxon>
        <taxon>Viridiplantae</taxon>
        <taxon>Streptophyta</taxon>
        <taxon>Embryophyta</taxon>
        <taxon>Tracheophyta</taxon>
        <taxon>Spermatophyta</taxon>
        <taxon>Magnoliopsida</taxon>
        <taxon>eudicotyledons</taxon>
        <taxon>Gunneridae</taxon>
        <taxon>Pentapetalae</taxon>
        <taxon>asterids</taxon>
        <taxon>campanulids</taxon>
        <taxon>Asterales</taxon>
        <taxon>Asteraceae</taxon>
        <taxon>Cichorioideae</taxon>
        <taxon>Cichorieae</taxon>
        <taxon>Lactucinae</taxon>
        <taxon>Lactuca</taxon>
    </lineage>
</organism>
<feature type="compositionally biased region" description="Basic and acidic residues" evidence="1">
    <location>
        <begin position="276"/>
        <end position="297"/>
    </location>
</feature>
<feature type="region of interest" description="Disordered" evidence="1">
    <location>
        <begin position="464"/>
        <end position="498"/>
    </location>
</feature>
<feature type="compositionally biased region" description="Polar residues" evidence="1">
    <location>
        <begin position="467"/>
        <end position="477"/>
    </location>
</feature>
<gene>
    <name evidence="2" type="ORF">LSALG_LOCUS42674</name>
</gene>
<dbReference type="AlphaFoldDB" id="A0AA36EQ29"/>
<proteinExistence type="predicted"/>
<evidence type="ECO:0000313" key="2">
    <source>
        <dbReference type="EMBL" id="CAI9304284.1"/>
    </source>
</evidence>
<dbReference type="Proteomes" id="UP001177003">
    <property type="component" value="Chromosome 9"/>
</dbReference>
<dbReference type="InterPro" id="IPR039928">
    <property type="entry name" value="LNK"/>
</dbReference>
<feature type="compositionally biased region" description="Basic and acidic residues" evidence="1">
    <location>
        <begin position="480"/>
        <end position="498"/>
    </location>
</feature>
<dbReference type="PANTHER" id="PTHR33334">
    <property type="entry name" value="PROTEIN LNK1"/>
    <property type="match status" value="1"/>
</dbReference>
<evidence type="ECO:0000256" key="1">
    <source>
        <dbReference type="SAM" id="MobiDB-lite"/>
    </source>
</evidence>
<feature type="region of interest" description="Disordered" evidence="1">
    <location>
        <begin position="318"/>
        <end position="350"/>
    </location>
</feature>
<sequence length="498" mass="55132">MDPGRGTGRSVSLIITVTLVKYEGGSELGVHHQYWIEVEGMSDLSIYELEDIIWDDFDRSGDHIVPHPNKDDGCEDKSEGAICKKPRRDVTTPLQIKEESNPETLNKETQMMEKDSWGVFVASGDADSAKDMSTIQSGDAKISSNITSGSELCTDDGILKDNSAVGDNNSYNHPPSHNKLTLQPDLNLFSNDGDDKESSDLLYYGWPDIGNFDDMDRMLSNCDSSFGLGVTGNDDELVWFTSEDPAGGYEEPMKMELKFPCTETNTPPQNNGSQESDNKRSRIVSESKDEFKPKDNKGYMQNTTYLHPSGPMMSCTKFENKGPTCSSQKETSNESMASGSDPIPSQKKIESQNDIRGIKKGSSVGLGSLDVPEGSSISTELDEISLEATSFRQLQQVMEQLDLRTKLCIRDSLYRLARSAEQRHNNHAGISGPLLTDGTNNGFMDMETDTNPIDRTIAHLLFHRPSESFNMPTTSPLKPNAKERRNESDDKVSSSRKN</sequence>
<dbReference type="EMBL" id="OX465085">
    <property type="protein sequence ID" value="CAI9304284.1"/>
    <property type="molecule type" value="Genomic_DNA"/>
</dbReference>
<feature type="region of interest" description="Disordered" evidence="1">
    <location>
        <begin position="260"/>
        <end position="300"/>
    </location>
</feature>
<dbReference type="PANTHER" id="PTHR33334:SF15">
    <property type="entry name" value="DENTIN SIALOPHOSPHOPROTEIN-RELATED PROTEIN"/>
    <property type="match status" value="1"/>
</dbReference>
<accession>A0AA36EQ29</accession>